<dbReference type="AlphaFoldDB" id="A0A0P7GB47"/>
<keyword evidence="1" id="KW-0812">Transmembrane</keyword>
<feature type="transmembrane region" description="Helical" evidence="1">
    <location>
        <begin position="73"/>
        <end position="94"/>
    </location>
</feature>
<feature type="transmembrane region" description="Helical" evidence="1">
    <location>
        <begin position="342"/>
        <end position="363"/>
    </location>
</feature>
<dbReference type="PROSITE" id="PS50850">
    <property type="entry name" value="MFS"/>
    <property type="match status" value="1"/>
</dbReference>
<dbReference type="GO" id="GO:0015108">
    <property type="term" value="F:chloride transmembrane transporter activity"/>
    <property type="evidence" value="ECO:0007669"/>
    <property type="project" value="InterPro"/>
</dbReference>
<evidence type="ECO:0000313" key="4">
    <source>
        <dbReference type="Proteomes" id="UP000050535"/>
    </source>
</evidence>
<dbReference type="PRINTS" id="PR00762">
    <property type="entry name" value="CLCHANNEL"/>
</dbReference>
<feature type="transmembrane region" description="Helical" evidence="1">
    <location>
        <begin position="206"/>
        <end position="234"/>
    </location>
</feature>
<reference evidence="4" key="1">
    <citation type="submission" date="2013-11" db="EMBL/GenBank/DDBJ databases">
        <authorList>
            <person name="Hoang H.T."/>
            <person name="Killian M.L."/>
            <person name="Madson D.M."/>
            <person name="Arruda P.H.E."/>
            <person name="Sun D."/>
            <person name="Schwartz K.J."/>
            <person name="Yoon K."/>
        </authorList>
    </citation>
    <scope>NUCLEOTIDE SEQUENCE [LARGE SCALE GENOMIC DNA]</scope>
    <source>
        <strain evidence="4">CDK2</strain>
    </source>
</reference>
<feature type="transmembrane region" description="Helical" evidence="1">
    <location>
        <begin position="276"/>
        <end position="299"/>
    </location>
</feature>
<dbReference type="STRING" id="699431.SY89_01514"/>
<evidence type="ECO:0000313" key="3">
    <source>
        <dbReference type="EMBL" id="KPN30775.1"/>
    </source>
</evidence>
<keyword evidence="1" id="KW-0472">Membrane</keyword>
<keyword evidence="1" id="KW-1133">Transmembrane helix</keyword>
<feature type="transmembrane region" description="Helical" evidence="1">
    <location>
        <begin position="139"/>
        <end position="159"/>
    </location>
</feature>
<dbReference type="PANTHER" id="PTHR23521">
    <property type="entry name" value="TRANSPORTER MFS SUPERFAMILY"/>
    <property type="match status" value="1"/>
</dbReference>
<evidence type="ECO:0000259" key="2">
    <source>
        <dbReference type="PROSITE" id="PS50850"/>
    </source>
</evidence>
<dbReference type="InterPro" id="IPR001807">
    <property type="entry name" value="ClC"/>
</dbReference>
<evidence type="ECO:0000256" key="1">
    <source>
        <dbReference type="SAM" id="Phobius"/>
    </source>
</evidence>
<dbReference type="PANTHER" id="PTHR23521:SF2">
    <property type="entry name" value="TRANSPORTER MFS SUPERFAMILY"/>
    <property type="match status" value="1"/>
</dbReference>
<feature type="transmembrane region" description="Helical" evidence="1">
    <location>
        <begin position="305"/>
        <end position="330"/>
    </location>
</feature>
<dbReference type="InterPro" id="IPR020846">
    <property type="entry name" value="MFS_dom"/>
</dbReference>
<feature type="transmembrane region" description="Helical" evidence="1">
    <location>
        <begin position="246"/>
        <end position="264"/>
    </location>
</feature>
<keyword evidence="4" id="KW-1185">Reference proteome</keyword>
<dbReference type="EMBL" id="LGUC01000001">
    <property type="protein sequence ID" value="KPN30775.1"/>
    <property type="molecule type" value="Genomic_DNA"/>
</dbReference>
<protein>
    <submittedName>
        <fullName evidence="3">Multidrug resistance protein</fullName>
    </submittedName>
</protein>
<proteinExistence type="predicted"/>
<gene>
    <name evidence="3" type="ORF">SY89_01514</name>
</gene>
<feature type="domain" description="Major facilitator superfamily (MFS) profile" evidence="2">
    <location>
        <begin position="208"/>
        <end position="403"/>
    </location>
</feature>
<dbReference type="Pfam" id="PF07690">
    <property type="entry name" value="MFS_1"/>
    <property type="match status" value="1"/>
</dbReference>
<dbReference type="InterPro" id="IPR036259">
    <property type="entry name" value="MFS_trans_sf"/>
</dbReference>
<accession>A0A0P7GB47</accession>
<comment type="caution">
    <text evidence="3">The sequence shown here is derived from an EMBL/GenBank/DDBJ whole genome shotgun (WGS) entry which is preliminary data.</text>
</comment>
<dbReference type="PATRIC" id="fig|699431.3.peg.1548"/>
<name>A0A0P7GB47_9EURY</name>
<dbReference type="SUPFAM" id="SSF103473">
    <property type="entry name" value="MFS general substrate transporter"/>
    <property type="match status" value="1"/>
</dbReference>
<feature type="transmembrane region" description="Helical" evidence="1">
    <location>
        <begin position="47"/>
        <end position="66"/>
    </location>
</feature>
<organism evidence="3 4">
    <name type="scientific">Halolamina pelagica</name>
    <dbReference type="NCBI Taxonomy" id="699431"/>
    <lineage>
        <taxon>Archaea</taxon>
        <taxon>Methanobacteriati</taxon>
        <taxon>Methanobacteriota</taxon>
        <taxon>Stenosarchaea group</taxon>
        <taxon>Halobacteria</taxon>
        <taxon>Halobacteriales</taxon>
        <taxon>Haloferacaceae</taxon>
    </lineage>
</organism>
<feature type="transmembrane region" description="Helical" evidence="1">
    <location>
        <begin position="369"/>
        <end position="392"/>
    </location>
</feature>
<dbReference type="RefSeq" id="WP_239685529.1">
    <property type="nucleotide sequence ID" value="NZ_LGUC01000001.1"/>
</dbReference>
<dbReference type="Proteomes" id="UP000050535">
    <property type="component" value="Unassembled WGS sequence"/>
</dbReference>
<dbReference type="GO" id="GO:0005886">
    <property type="term" value="C:plasma membrane"/>
    <property type="evidence" value="ECO:0007669"/>
    <property type="project" value="TreeGrafter"/>
</dbReference>
<dbReference type="InterPro" id="IPR011701">
    <property type="entry name" value="MFS"/>
</dbReference>
<feature type="transmembrane region" description="Helical" evidence="1">
    <location>
        <begin position="100"/>
        <end position="127"/>
    </location>
</feature>
<dbReference type="Gene3D" id="1.20.1250.20">
    <property type="entry name" value="MFS general substrate transporter like domains"/>
    <property type="match status" value="2"/>
</dbReference>
<feature type="transmembrane region" description="Helical" evidence="1">
    <location>
        <begin position="165"/>
        <end position="185"/>
    </location>
</feature>
<sequence>MSTRDRTALALVVWAVMLSQTLLYPGVDRLVAAMGFGSGNYLDASTWFLAAEFAAFAVAAGVWGAASDTVERRIPFVAAGAVLGAVGYSALALLGPTAPAFWLILAVRFLQGAATVGAFSLAMSMLADLGEGNGRNMGAAGIAIGIGTALGAPIGGQLYAVGPFVPLWTGAVLLTLVGAATLLVADRAPEGDHEGVREALGALRRTPALTVPFAFGFADRMTAGFFALVGTVYFRTAFSLSPAETGITLALFFAPFGLLQYPFGRLSDRFGRTAPIVAGSTFYGVVVLGIGAADSVFAAQSDALLAVQFGMVAVGVLGALMAPATMALVVDLAPEGERGVALGGFNIAGSLGFLAGVVGGGLIADDFGYPAAFGFAGGAEILLALIAIPAFLRLQIRREKMFS</sequence>